<dbReference type="Pfam" id="PF00583">
    <property type="entry name" value="Acetyltransf_1"/>
    <property type="match status" value="1"/>
</dbReference>
<evidence type="ECO:0000256" key="1">
    <source>
        <dbReference type="SAM" id="MobiDB-lite"/>
    </source>
</evidence>
<name>A0ABP7CKP7_9MICC</name>
<organism evidence="3 4">
    <name type="scientific">Arthrobacter ginkgonis</name>
    <dbReference type="NCBI Taxonomy" id="1630594"/>
    <lineage>
        <taxon>Bacteria</taxon>
        <taxon>Bacillati</taxon>
        <taxon>Actinomycetota</taxon>
        <taxon>Actinomycetes</taxon>
        <taxon>Micrococcales</taxon>
        <taxon>Micrococcaceae</taxon>
        <taxon>Arthrobacter</taxon>
    </lineage>
</organism>
<protein>
    <recommendedName>
        <fullName evidence="2">N-acetyltransferase domain-containing protein</fullName>
    </recommendedName>
</protein>
<evidence type="ECO:0000313" key="4">
    <source>
        <dbReference type="Proteomes" id="UP001500752"/>
    </source>
</evidence>
<dbReference type="EMBL" id="BAABEO010000019">
    <property type="protein sequence ID" value="GAA3690801.1"/>
    <property type="molecule type" value="Genomic_DNA"/>
</dbReference>
<dbReference type="PROSITE" id="PS51186">
    <property type="entry name" value="GNAT"/>
    <property type="match status" value="1"/>
</dbReference>
<feature type="compositionally biased region" description="Pro residues" evidence="1">
    <location>
        <begin position="117"/>
        <end position="131"/>
    </location>
</feature>
<comment type="caution">
    <text evidence="3">The sequence shown here is derived from an EMBL/GenBank/DDBJ whole genome shotgun (WGS) entry which is preliminary data.</text>
</comment>
<sequence length="293" mass="30130">MSTIARAQRAFEAWLDDLAEATGGKHFTTFGCRWVWLPTRRRLMLLFPDAPAAAGLRPGLAEGARLGAVEVHAWLNAGVRGHELEDLGFTEQAPLLWHAGIPTTTIPIIRPIQESPAPAPSAPDPSVPEPSAPRSGTAGPAQPQAQTGARTGAPPMPGRAPRSVTHPLGAADELPGGLTVQLGGRVAEARGADSAELAVADGRWPVLHATVRTAQGQAVGHGFARTGPDGLVSLHAVAVSPAYRHQGAGKALVRALTAGAPEIVAAAAPAATPFLEACGLGLVGRGRHLILKC</sequence>
<accession>A0ABP7CKP7</accession>
<reference evidence="4" key="1">
    <citation type="journal article" date="2019" name="Int. J. Syst. Evol. Microbiol.">
        <title>The Global Catalogue of Microorganisms (GCM) 10K type strain sequencing project: providing services to taxonomists for standard genome sequencing and annotation.</title>
        <authorList>
            <consortium name="The Broad Institute Genomics Platform"/>
            <consortium name="The Broad Institute Genome Sequencing Center for Infectious Disease"/>
            <person name="Wu L."/>
            <person name="Ma J."/>
        </authorList>
    </citation>
    <scope>NUCLEOTIDE SEQUENCE [LARGE SCALE GENOMIC DNA]</scope>
    <source>
        <strain evidence="4">JCM 30742</strain>
    </source>
</reference>
<feature type="region of interest" description="Disordered" evidence="1">
    <location>
        <begin position="113"/>
        <end position="176"/>
    </location>
</feature>
<gene>
    <name evidence="3" type="ORF">GCM10023081_30320</name>
</gene>
<dbReference type="RefSeq" id="WP_345151973.1">
    <property type="nucleotide sequence ID" value="NZ_BAABEO010000019.1"/>
</dbReference>
<keyword evidence="4" id="KW-1185">Reference proteome</keyword>
<dbReference type="Proteomes" id="UP001500752">
    <property type="component" value="Unassembled WGS sequence"/>
</dbReference>
<evidence type="ECO:0000259" key="2">
    <source>
        <dbReference type="PROSITE" id="PS51186"/>
    </source>
</evidence>
<evidence type="ECO:0000313" key="3">
    <source>
        <dbReference type="EMBL" id="GAA3690801.1"/>
    </source>
</evidence>
<proteinExistence type="predicted"/>
<feature type="domain" description="N-acetyltransferase" evidence="2">
    <location>
        <begin position="169"/>
        <end position="293"/>
    </location>
</feature>
<feature type="compositionally biased region" description="Low complexity" evidence="1">
    <location>
        <begin position="132"/>
        <end position="153"/>
    </location>
</feature>
<dbReference type="Gene3D" id="3.40.630.30">
    <property type="match status" value="1"/>
</dbReference>
<dbReference type="InterPro" id="IPR016181">
    <property type="entry name" value="Acyl_CoA_acyltransferase"/>
</dbReference>
<dbReference type="InterPro" id="IPR000182">
    <property type="entry name" value="GNAT_dom"/>
</dbReference>
<dbReference type="CDD" id="cd04301">
    <property type="entry name" value="NAT_SF"/>
    <property type="match status" value="1"/>
</dbReference>
<dbReference type="SUPFAM" id="SSF55729">
    <property type="entry name" value="Acyl-CoA N-acyltransferases (Nat)"/>
    <property type="match status" value="1"/>
</dbReference>